<comment type="caution">
    <text evidence="1">The sequence shown here is derived from an EMBL/GenBank/DDBJ whole genome shotgun (WGS) entry which is preliminary data.</text>
</comment>
<evidence type="ECO:0008006" key="3">
    <source>
        <dbReference type="Google" id="ProtNLM"/>
    </source>
</evidence>
<accession>A0A022L016</accession>
<dbReference type="STRING" id="1249481.D641_0109700"/>
<evidence type="ECO:0000313" key="1">
    <source>
        <dbReference type="EMBL" id="EYT49023.1"/>
    </source>
</evidence>
<evidence type="ECO:0000313" key="2">
    <source>
        <dbReference type="Proteomes" id="UP000019754"/>
    </source>
</evidence>
<reference evidence="1 2" key="1">
    <citation type="journal article" date="2013" name="Genome Announc.">
        <title>Draft genome sequence of an Actinobacterium, Brachybacterium muris strain UCD-AY4.</title>
        <authorList>
            <person name="Lo J.R."/>
            <person name="Lang J.M."/>
            <person name="Darling A.E."/>
            <person name="Eisen J.A."/>
            <person name="Coil D.A."/>
        </authorList>
    </citation>
    <scope>NUCLEOTIDE SEQUENCE [LARGE SCALE GENOMIC DNA]</scope>
    <source>
        <strain evidence="1 2">UCD-AY4</strain>
    </source>
</reference>
<organism evidence="1 2">
    <name type="scientific">Brachybacterium muris UCD-AY4</name>
    <dbReference type="NCBI Taxonomy" id="1249481"/>
    <lineage>
        <taxon>Bacteria</taxon>
        <taxon>Bacillati</taxon>
        <taxon>Actinomycetota</taxon>
        <taxon>Actinomycetes</taxon>
        <taxon>Micrococcales</taxon>
        <taxon>Dermabacteraceae</taxon>
        <taxon>Brachybacterium</taxon>
    </lineage>
</organism>
<sequence>MQLPPIDWVPKPLAAGDFIGGSSDRLLGRTGMSPTDMLIRETAQNAWDARLDSGQPLFELHLRTLHGIAAEAMRTLLGAARGLDLEELGNADITVLEILDRGTTGLDGPTDLRAAREGEPTNYQDLILKLGVPRDDGGGGGTFGFGKTAAYAYSAHGTVIFWTRCLVGGRLQERFIGSAMGDPFNHGEQQFTGRHWWGRHEKGLALPLLDDEASRWGSLLFDRGFEGSETGTSMLIVAPLTEQTVGDRNAGDPEDLPTPPSFSVAARSAVRRNLWPKLTPSDDGAAAPMHIQLRVEGNEVDLGSPTEGMWRHWATALNAVRSARTGDWDASTAGKHIEILPVTWYSHTVGDIALLRWPRLLEDPDPDDDLNPTNEGLTTDRLALMRGRAELVLRTKHVSTSETGSLYDWIAVFKAADDREKDFASAEPPAHDDWLSDGHDPHIDSIVRTVRNKVPKLIRGALETRAETVQSGEQSAAVGMARRLSTIIPIPSSEPSAGRREPGRHRAAGRLTILRHLSLPVRQPDSQEQLVELRVDSSETLCSVRLSVRIASDDPGERESTSSPAEFRPRWRGVEEVREDGMAVIVRPGNLITLTLTGPRRRGLAVDLSIEDPPDEGLSEGDGDA</sequence>
<dbReference type="OrthoDB" id="3267770at2"/>
<dbReference type="AlphaFoldDB" id="A0A022L016"/>
<protein>
    <recommendedName>
        <fullName evidence="3">ATP-binding protein</fullName>
    </recommendedName>
</protein>
<dbReference type="EMBL" id="AORC01000011">
    <property type="protein sequence ID" value="EYT49023.1"/>
    <property type="molecule type" value="Genomic_DNA"/>
</dbReference>
<name>A0A022L016_9MICO</name>
<dbReference type="Proteomes" id="UP000019754">
    <property type="component" value="Unassembled WGS sequence"/>
</dbReference>
<gene>
    <name evidence="1" type="ORF">D641_0109700</name>
</gene>
<keyword evidence="2" id="KW-1185">Reference proteome</keyword>
<proteinExistence type="predicted"/>
<dbReference type="RefSeq" id="WP_017823466.1">
    <property type="nucleotide sequence ID" value="NZ_AORC01000011.1"/>
</dbReference>
<dbReference type="HOGENOM" id="CLU_022531_0_0_11"/>